<reference evidence="2 3" key="1">
    <citation type="submission" date="2022-09" db="EMBL/GenBank/DDBJ databases">
        <title>Complete genome sequence of Janibacter terrae strain COS04-44, PCL-degrading bacteria isolated from oil spilled coast.</title>
        <authorList>
            <person name="Park H."/>
            <person name="Kim J.Y."/>
            <person name="An S.H."/>
            <person name="Lee C.M."/>
            <person name="Weon H.-Y."/>
        </authorList>
    </citation>
    <scope>NUCLEOTIDE SEQUENCE [LARGE SCALE GENOMIC DNA]</scope>
    <source>
        <strain evidence="2 3">COS04-44</strain>
    </source>
</reference>
<organism evidence="2 3">
    <name type="scientific">Janibacter terrae</name>
    <dbReference type="NCBI Taxonomy" id="103817"/>
    <lineage>
        <taxon>Bacteria</taxon>
        <taxon>Bacillati</taxon>
        <taxon>Actinomycetota</taxon>
        <taxon>Actinomycetes</taxon>
        <taxon>Micrococcales</taxon>
        <taxon>Intrasporangiaceae</taxon>
        <taxon>Janibacter</taxon>
    </lineage>
</organism>
<name>A0ABZ2FHW6_9MICO</name>
<proteinExistence type="predicted"/>
<accession>A0ABZ2FHW6</accession>
<dbReference type="RefSeq" id="WP_338538785.1">
    <property type="nucleotide sequence ID" value="NZ_CP104874.1"/>
</dbReference>
<feature type="transmembrane region" description="Helical" evidence="1">
    <location>
        <begin position="25"/>
        <end position="44"/>
    </location>
</feature>
<feature type="transmembrane region" description="Helical" evidence="1">
    <location>
        <begin position="56"/>
        <end position="76"/>
    </location>
</feature>
<keyword evidence="1" id="KW-1133">Transmembrane helix</keyword>
<sequence>MVAFNVSSLASAVSADIVNTEGLKGELFGLLGIGIIAVGLVALFAFGTKKSGVRDLLSTLGGVLIVFLIVGMAGLVGTDSGREMVSAIFNL</sequence>
<protein>
    <submittedName>
        <fullName evidence="2">Uncharacterized protein</fullName>
    </submittedName>
</protein>
<keyword evidence="3" id="KW-1185">Reference proteome</keyword>
<keyword evidence="1" id="KW-0472">Membrane</keyword>
<evidence type="ECO:0000256" key="1">
    <source>
        <dbReference type="SAM" id="Phobius"/>
    </source>
</evidence>
<evidence type="ECO:0000313" key="2">
    <source>
        <dbReference type="EMBL" id="WWF06083.1"/>
    </source>
</evidence>
<evidence type="ECO:0000313" key="3">
    <source>
        <dbReference type="Proteomes" id="UP001381003"/>
    </source>
</evidence>
<dbReference type="EMBL" id="CP104874">
    <property type="protein sequence ID" value="WWF06083.1"/>
    <property type="molecule type" value="Genomic_DNA"/>
</dbReference>
<dbReference type="Proteomes" id="UP001381003">
    <property type="component" value="Chromosome"/>
</dbReference>
<gene>
    <name evidence="2" type="ORF">N5P18_04210</name>
</gene>
<keyword evidence="1" id="KW-0812">Transmembrane</keyword>